<keyword evidence="6 8" id="KW-0472">Membrane</keyword>
<accession>A0ABX1I360</accession>
<dbReference type="EMBL" id="JAAXKX010000002">
    <property type="protein sequence ID" value="NKN31942.1"/>
    <property type="molecule type" value="Genomic_DNA"/>
</dbReference>
<dbReference type="InterPro" id="IPR050183">
    <property type="entry name" value="DsbB"/>
</dbReference>
<feature type="transmembrane region" description="Helical" evidence="8">
    <location>
        <begin position="135"/>
        <end position="155"/>
    </location>
</feature>
<gene>
    <name evidence="9" type="ORF">HF203_01705</name>
</gene>
<evidence type="ECO:0000256" key="4">
    <source>
        <dbReference type="ARBA" id="ARBA00022982"/>
    </source>
</evidence>
<organism evidence="9 10">
    <name type="scientific">Marichromatium bheemlicum</name>
    <dbReference type="NCBI Taxonomy" id="365339"/>
    <lineage>
        <taxon>Bacteria</taxon>
        <taxon>Pseudomonadati</taxon>
        <taxon>Pseudomonadota</taxon>
        <taxon>Gammaproteobacteria</taxon>
        <taxon>Chromatiales</taxon>
        <taxon>Chromatiaceae</taxon>
        <taxon>Marichromatium</taxon>
    </lineage>
</organism>
<comment type="subcellular location">
    <subcellularLocation>
        <location evidence="1">Cell membrane</location>
        <topology evidence="1">Multi-pass membrane protein</topology>
    </subcellularLocation>
</comment>
<keyword evidence="3 8" id="KW-0812">Transmembrane</keyword>
<proteinExistence type="predicted"/>
<evidence type="ECO:0000256" key="2">
    <source>
        <dbReference type="ARBA" id="ARBA00022475"/>
    </source>
</evidence>
<dbReference type="SUPFAM" id="SSF158442">
    <property type="entry name" value="DsbB-like"/>
    <property type="match status" value="1"/>
</dbReference>
<keyword evidence="7" id="KW-0676">Redox-active center</keyword>
<evidence type="ECO:0000256" key="5">
    <source>
        <dbReference type="ARBA" id="ARBA00022989"/>
    </source>
</evidence>
<evidence type="ECO:0000313" key="10">
    <source>
        <dbReference type="Proteomes" id="UP000740754"/>
    </source>
</evidence>
<dbReference type="Proteomes" id="UP000740754">
    <property type="component" value="Unassembled WGS sequence"/>
</dbReference>
<evidence type="ECO:0000256" key="1">
    <source>
        <dbReference type="ARBA" id="ARBA00004651"/>
    </source>
</evidence>
<dbReference type="Gene3D" id="1.20.1550.10">
    <property type="entry name" value="DsbB-like"/>
    <property type="match status" value="1"/>
</dbReference>
<evidence type="ECO:0000313" key="9">
    <source>
        <dbReference type="EMBL" id="NKN31942.1"/>
    </source>
</evidence>
<dbReference type="PANTHER" id="PTHR36570:SF3">
    <property type="entry name" value="DISULFIDE BOND FORMATION PROTEIN B"/>
    <property type="match status" value="1"/>
</dbReference>
<keyword evidence="10" id="KW-1185">Reference proteome</keyword>
<keyword evidence="2" id="KW-1003">Cell membrane</keyword>
<evidence type="ECO:0000256" key="7">
    <source>
        <dbReference type="ARBA" id="ARBA00023284"/>
    </source>
</evidence>
<feature type="transmembrane region" description="Helical" evidence="8">
    <location>
        <begin position="65"/>
        <end position="83"/>
    </location>
</feature>
<name>A0ABX1I360_9GAMM</name>
<keyword evidence="5 8" id="KW-1133">Transmembrane helix</keyword>
<protein>
    <submittedName>
        <fullName evidence="9">Disulfide bond formation protein B</fullName>
    </submittedName>
</protein>
<evidence type="ECO:0000256" key="6">
    <source>
        <dbReference type="ARBA" id="ARBA00023136"/>
    </source>
</evidence>
<keyword evidence="4" id="KW-0249">Electron transport</keyword>
<reference evidence="9 10" key="1">
    <citation type="submission" date="2020-04" db="EMBL/GenBank/DDBJ databases">
        <title>Draft Whole-Genome sequence of Marichromatium bheemlicum DSM 18632, type strain.</title>
        <authorList>
            <person name="Kyndt J.A."/>
            <person name="Meyer T.E."/>
        </authorList>
    </citation>
    <scope>NUCLEOTIDE SEQUENCE [LARGE SCALE GENOMIC DNA]</scope>
    <source>
        <strain evidence="9 10">DSM 18632</strain>
    </source>
</reference>
<sequence>MFRPKPRSIWFILAIGGLGVAGFSVALTEWLLLDPCHLCIFQRLLFALAGLLALGTALGVRVLGYLTVITALGGAWSALYQSWLQLQPPGAVSCIGGELGPIEQLIEWLGQYAPGLFLATGFCEDPGLQILGLSLANWGAIAFILGALAATWALIASAARPPVDDGQD</sequence>
<feature type="transmembrane region" description="Helical" evidence="8">
    <location>
        <begin position="40"/>
        <end position="58"/>
    </location>
</feature>
<keyword evidence="4" id="KW-0813">Transport</keyword>
<comment type="caution">
    <text evidence="9">The sequence shown here is derived from an EMBL/GenBank/DDBJ whole genome shotgun (WGS) entry which is preliminary data.</text>
</comment>
<dbReference type="Pfam" id="PF02600">
    <property type="entry name" value="DsbB"/>
    <property type="match status" value="1"/>
</dbReference>
<feature type="transmembrane region" description="Helical" evidence="8">
    <location>
        <begin position="9"/>
        <end position="28"/>
    </location>
</feature>
<dbReference type="InterPro" id="IPR023380">
    <property type="entry name" value="DsbB-like_sf"/>
</dbReference>
<dbReference type="PANTHER" id="PTHR36570">
    <property type="entry name" value="DISULFIDE BOND FORMATION PROTEIN B"/>
    <property type="match status" value="1"/>
</dbReference>
<evidence type="ECO:0000256" key="8">
    <source>
        <dbReference type="SAM" id="Phobius"/>
    </source>
</evidence>
<dbReference type="InterPro" id="IPR003752">
    <property type="entry name" value="DiS_bond_form_DsbB/BdbC"/>
</dbReference>
<evidence type="ECO:0000256" key="3">
    <source>
        <dbReference type="ARBA" id="ARBA00022692"/>
    </source>
</evidence>
<dbReference type="RefSeq" id="WP_168665986.1">
    <property type="nucleotide sequence ID" value="NZ_JAAXKX010000002.1"/>
</dbReference>